<dbReference type="Proteomes" id="UP000054047">
    <property type="component" value="Unassembled WGS sequence"/>
</dbReference>
<sequence>MLPRIVVLLIVVRNAVLGYVNQGESRPLLLTFWDARRRAAFQGQAAVIDAIAVCRDTTVLPGSSPAIQGSTSSRGRSPMRAGTLPLCPREFHFVGEVIRASEIPWLAVPMCPLRSAKTAPTALPWWRI</sequence>
<accession>A0A0C2DX49</accession>
<name>A0A0C2DX49_9BILA</name>
<feature type="signal peptide" evidence="1">
    <location>
        <begin position="1"/>
        <end position="18"/>
    </location>
</feature>
<organism evidence="2 3">
    <name type="scientific">Ancylostoma duodenale</name>
    <dbReference type="NCBI Taxonomy" id="51022"/>
    <lineage>
        <taxon>Eukaryota</taxon>
        <taxon>Metazoa</taxon>
        <taxon>Ecdysozoa</taxon>
        <taxon>Nematoda</taxon>
        <taxon>Chromadorea</taxon>
        <taxon>Rhabditida</taxon>
        <taxon>Rhabditina</taxon>
        <taxon>Rhabditomorpha</taxon>
        <taxon>Strongyloidea</taxon>
        <taxon>Ancylostomatidae</taxon>
        <taxon>Ancylostomatinae</taxon>
        <taxon>Ancylostoma</taxon>
    </lineage>
</organism>
<gene>
    <name evidence="2" type="ORF">ANCDUO_02174</name>
</gene>
<dbReference type="EMBL" id="KN726672">
    <property type="protein sequence ID" value="KIH67492.1"/>
    <property type="molecule type" value="Genomic_DNA"/>
</dbReference>
<reference evidence="2 3" key="1">
    <citation type="submission" date="2013-12" db="EMBL/GenBank/DDBJ databases">
        <title>Draft genome of the parsitic nematode Ancylostoma duodenale.</title>
        <authorList>
            <person name="Mitreva M."/>
        </authorList>
    </citation>
    <scope>NUCLEOTIDE SEQUENCE [LARGE SCALE GENOMIC DNA]</scope>
    <source>
        <strain evidence="2 3">Zhejiang</strain>
    </source>
</reference>
<evidence type="ECO:0000256" key="1">
    <source>
        <dbReference type="SAM" id="SignalP"/>
    </source>
</evidence>
<protein>
    <recommendedName>
        <fullName evidence="4">Secreted protein</fullName>
    </recommendedName>
</protein>
<evidence type="ECO:0008006" key="4">
    <source>
        <dbReference type="Google" id="ProtNLM"/>
    </source>
</evidence>
<dbReference type="AlphaFoldDB" id="A0A0C2DX49"/>
<evidence type="ECO:0000313" key="2">
    <source>
        <dbReference type="EMBL" id="KIH67492.1"/>
    </source>
</evidence>
<proteinExistence type="predicted"/>
<keyword evidence="3" id="KW-1185">Reference proteome</keyword>
<keyword evidence="1" id="KW-0732">Signal</keyword>
<evidence type="ECO:0000313" key="3">
    <source>
        <dbReference type="Proteomes" id="UP000054047"/>
    </source>
</evidence>
<feature type="chain" id="PRO_5002147675" description="Secreted protein" evidence="1">
    <location>
        <begin position="19"/>
        <end position="128"/>
    </location>
</feature>